<name>A0A6C0F6E1_9ZZZZ</name>
<organism evidence="3">
    <name type="scientific">viral metagenome</name>
    <dbReference type="NCBI Taxonomy" id="1070528"/>
    <lineage>
        <taxon>unclassified sequences</taxon>
        <taxon>metagenomes</taxon>
        <taxon>organismal metagenomes</taxon>
    </lineage>
</organism>
<dbReference type="Pfam" id="PF16903">
    <property type="entry name" value="Capsid_N"/>
    <property type="match status" value="1"/>
</dbReference>
<reference evidence="3" key="1">
    <citation type="journal article" date="2020" name="Nature">
        <title>Giant virus diversity and host interactions through global metagenomics.</title>
        <authorList>
            <person name="Schulz F."/>
            <person name="Roux S."/>
            <person name="Paez-Espino D."/>
            <person name="Jungbluth S."/>
            <person name="Walsh D.A."/>
            <person name="Denef V.J."/>
            <person name="McMahon K.D."/>
            <person name="Konstantinidis K.T."/>
            <person name="Eloe-Fadrosh E.A."/>
            <person name="Kyrpides N.C."/>
            <person name="Woyke T."/>
        </authorList>
    </citation>
    <scope>NUCLEOTIDE SEQUENCE</scope>
    <source>
        <strain evidence="3">GVMAG-S-ERX555997-44</strain>
    </source>
</reference>
<evidence type="ECO:0000259" key="1">
    <source>
        <dbReference type="Pfam" id="PF04451"/>
    </source>
</evidence>
<dbReference type="Pfam" id="PF04451">
    <property type="entry name" value="Capsid_NCLDV"/>
    <property type="match status" value="1"/>
</dbReference>
<protein>
    <recommendedName>
        <fullName evidence="4">Major capsid protein N-terminal domain-containing protein</fullName>
    </recommendedName>
</protein>
<dbReference type="InterPro" id="IPR007542">
    <property type="entry name" value="MCP_C"/>
</dbReference>
<feature type="domain" description="Major capsid protein C-terminal" evidence="1">
    <location>
        <begin position="303"/>
        <end position="485"/>
    </location>
</feature>
<feature type="domain" description="Major capsid protein N-terminal" evidence="2">
    <location>
        <begin position="25"/>
        <end position="236"/>
    </location>
</feature>
<dbReference type="InterPro" id="IPR038519">
    <property type="entry name" value="MCP_C_sf"/>
</dbReference>
<accession>A0A6C0F6E1</accession>
<dbReference type="Gene3D" id="2.70.9.20">
    <property type="entry name" value="Major capsid protein Vp54"/>
    <property type="match status" value="1"/>
</dbReference>
<evidence type="ECO:0008006" key="4">
    <source>
        <dbReference type="Google" id="ProtNLM"/>
    </source>
</evidence>
<evidence type="ECO:0000259" key="2">
    <source>
        <dbReference type="Pfam" id="PF16903"/>
    </source>
</evidence>
<dbReference type="AlphaFoldDB" id="A0A6C0F6E1"/>
<dbReference type="Gene3D" id="2.70.9.10">
    <property type="entry name" value="Adenovirus Type 2 Hexon, domain 4"/>
    <property type="match status" value="1"/>
</dbReference>
<dbReference type="InterPro" id="IPR016112">
    <property type="entry name" value="VP_dsDNA_II"/>
</dbReference>
<evidence type="ECO:0000313" key="3">
    <source>
        <dbReference type="EMBL" id="QHT37407.1"/>
    </source>
</evidence>
<dbReference type="EMBL" id="MN738796">
    <property type="protein sequence ID" value="QHT37407.1"/>
    <property type="molecule type" value="Genomic_DNA"/>
</dbReference>
<sequence length="558" mass="64261">MTGGLMNLTAQGNENIILNGNPRKTFFKATYNKYTNFGMQKFRIDFEGNRILNYNSPTVLDFKIPRYADMLYETFICVTLPDIYSPIKYNNTAIDGNQLLPYEFKWIEELGAHMIREIEIYSGGVSLSRYSGEYLSCLKERDYSAEKKKLWNKMVGNVPELISPENCNGRINVYPHAQYIDQTGVEPSIRGRKLYIPMDAFFCDSSKLALPLVAIQYQEISIRITFEPITKLYTINNVNDVHYSSGLSYRCAPNPNIPEHQMWRFLQPPADHAASTSLYNQTRNDWNTDIHLISTYIFLDKEEQRVMAQINHKILMKQIYTYTFLGKAGSQMVDIESKDLVSNYTWRFRRSDAFERNEWNNYTNWAYKDIQPQKNQLLTTEIISRAGANIVSANTHYITGALGTYSKNVKNILIDLGIVMEGVYRENIFDSGVYNYVEKYNKTGKNTTDGLYFYSFATDGNRRNYQPTGAMNVNKFKKISFEFNTITPPIMGADVSSESSESSGSSSSEYICDLSGNPIGFRKNIFKLNTYNYDLVIFEERYNVIMIQSGRIGLLHAR</sequence>
<dbReference type="GO" id="GO:0005198">
    <property type="term" value="F:structural molecule activity"/>
    <property type="evidence" value="ECO:0007669"/>
    <property type="project" value="InterPro"/>
</dbReference>
<dbReference type="InterPro" id="IPR031654">
    <property type="entry name" value="Capsid_N"/>
</dbReference>
<proteinExistence type="predicted"/>
<dbReference type="SUPFAM" id="SSF49749">
    <property type="entry name" value="Group II dsDNA viruses VP"/>
    <property type="match status" value="2"/>
</dbReference>